<dbReference type="InterPro" id="IPR002889">
    <property type="entry name" value="WSC_carb-bd"/>
</dbReference>
<dbReference type="Pfam" id="PF01822">
    <property type="entry name" value="WSC"/>
    <property type="match status" value="1"/>
</dbReference>
<accession>A0AAD3TVH4</accession>
<organism evidence="2 3">
    <name type="scientific">Cutaneotrichosporon spelunceum</name>
    <dbReference type="NCBI Taxonomy" id="1672016"/>
    <lineage>
        <taxon>Eukaryota</taxon>
        <taxon>Fungi</taxon>
        <taxon>Dikarya</taxon>
        <taxon>Basidiomycota</taxon>
        <taxon>Agaricomycotina</taxon>
        <taxon>Tremellomycetes</taxon>
        <taxon>Trichosporonales</taxon>
        <taxon>Trichosporonaceae</taxon>
        <taxon>Cutaneotrichosporon</taxon>
    </lineage>
</organism>
<evidence type="ECO:0000259" key="1">
    <source>
        <dbReference type="PROSITE" id="PS51212"/>
    </source>
</evidence>
<feature type="domain" description="WSC" evidence="1">
    <location>
        <begin position="31"/>
        <end position="123"/>
    </location>
</feature>
<comment type="caution">
    <text evidence="2">The sequence shown here is derived from an EMBL/GenBank/DDBJ whole genome shotgun (WGS) entry which is preliminary data.</text>
</comment>
<proteinExistence type="predicted"/>
<reference evidence="2" key="1">
    <citation type="journal article" date="2023" name="BMC Genomics">
        <title>Chromosome-level genome assemblies of Cutaneotrichosporon spp. (Trichosporonales, Basidiomycota) reveal imbalanced evolution between nucleotide sequences and chromosome synteny.</title>
        <authorList>
            <person name="Kobayashi Y."/>
            <person name="Kayamori A."/>
            <person name="Aoki K."/>
            <person name="Shiwa Y."/>
            <person name="Matsutani M."/>
            <person name="Fujita N."/>
            <person name="Sugita T."/>
            <person name="Iwasaki W."/>
            <person name="Tanaka N."/>
            <person name="Takashima M."/>
        </authorList>
    </citation>
    <scope>NUCLEOTIDE SEQUENCE</scope>
    <source>
        <strain evidence="2">HIS016</strain>
    </source>
</reference>
<dbReference type="AlphaFoldDB" id="A0AAD3TVH4"/>
<dbReference type="Proteomes" id="UP001222932">
    <property type="component" value="Unassembled WGS sequence"/>
</dbReference>
<protein>
    <recommendedName>
        <fullName evidence="1">WSC domain-containing protein</fullName>
    </recommendedName>
</protein>
<gene>
    <name evidence="2" type="ORF">CspeluHIS016_0402120</name>
</gene>
<evidence type="ECO:0000313" key="2">
    <source>
        <dbReference type="EMBL" id="GMK57378.1"/>
    </source>
</evidence>
<reference evidence="2" key="2">
    <citation type="submission" date="2023-06" db="EMBL/GenBank/DDBJ databases">
        <authorList>
            <person name="Kobayashi Y."/>
            <person name="Kayamori A."/>
            <person name="Aoki K."/>
            <person name="Shiwa Y."/>
            <person name="Fujita N."/>
            <person name="Sugita T."/>
            <person name="Iwasaki W."/>
            <person name="Tanaka N."/>
            <person name="Takashima M."/>
        </authorList>
    </citation>
    <scope>NUCLEOTIDE SEQUENCE</scope>
    <source>
        <strain evidence="2">HIS016</strain>
    </source>
</reference>
<sequence length="123" mass="14012">MLSLLVLTLPVISASVVSNLEIRDDDTEPVGWKPYGCHFDCYDGMNRYLPYMAYASDYNTPRMCTEACAKEGYKFAGVQFARECWCGNEIRGQPTNDMDCFMECPFYKCKCGGPCRNFIYGLE</sequence>
<keyword evidence="3" id="KW-1185">Reference proteome</keyword>
<evidence type="ECO:0000313" key="3">
    <source>
        <dbReference type="Proteomes" id="UP001222932"/>
    </source>
</evidence>
<dbReference type="PROSITE" id="PS51212">
    <property type="entry name" value="WSC"/>
    <property type="match status" value="1"/>
</dbReference>
<dbReference type="EMBL" id="BTCM01000004">
    <property type="protein sequence ID" value="GMK57378.1"/>
    <property type="molecule type" value="Genomic_DNA"/>
</dbReference>
<name>A0AAD3TVH4_9TREE</name>